<dbReference type="EMBL" id="AHAM01000289">
    <property type="protein sequence ID" value="EHK53066.1"/>
    <property type="molecule type" value="Genomic_DNA"/>
</dbReference>
<protein>
    <submittedName>
        <fullName evidence="3">Uncharacterized protein</fullName>
    </submittedName>
</protein>
<dbReference type="Proteomes" id="UP000003250">
    <property type="component" value="Unassembled WGS sequence"/>
</dbReference>
<evidence type="ECO:0000256" key="1">
    <source>
        <dbReference type="SAM" id="MobiDB-lite"/>
    </source>
</evidence>
<dbReference type="OrthoDB" id="7839278at2"/>
<reference evidence="3 4" key="1">
    <citation type="journal article" date="2012" name="J. Bacteriol.">
        <title>Draft Genome Sequence of Mesorhizobium alhagi CCNWXJ12-2T, a Novel Salt-Resistant Species Isolated from the Desert of Northwestern China.</title>
        <authorList>
            <person name="Zhou M."/>
            <person name="Chen W."/>
            <person name="Chen H."/>
            <person name="Wei G."/>
        </authorList>
    </citation>
    <scope>NUCLEOTIDE SEQUENCE [LARGE SCALE GENOMIC DNA]</scope>
    <source>
        <strain evidence="3 4">CCNWXJ12-2</strain>
    </source>
</reference>
<keyword evidence="2" id="KW-1133">Transmembrane helix</keyword>
<dbReference type="AlphaFoldDB" id="H0I1S6"/>
<feature type="transmembrane region" description="Helical" evidence="2">
    <location>
        <begin position="21"/>
        <end position="44"/>
    </location>
</feature>
<gene>
    <name evidence="3" type="ORF">MAXJ12_32069</name>
</gene>
<evidence type="ECO:0000313" key="4">
    <source>
        <dbReference type="Proteomes" id="UP000003250"/>
    </source>
</evidence>
<organism evidence="3 4">
    <name type="scientific">Mesorhizobium alhagi CCNWXJ12-2</name>
    <dbReference type="NCBI Taxonomy" id="1107882"/>
    <lineage>
        <taxon>Bacteria</taxon>
        <taxon>Pseudomonadati</taxon>
        <taxon>Pseudomonadota</taxon>
        <taxon>Alphaproteobacteria</taxon>
        <taxon>Hyphomicrobiales</taxon>
        <taxon>Phyllobacteriaceae</taxon>
        <taxon>Allomesorhizobium</taxon>
    </lineage>
</organism>
<accession>H0I1S6</accession>
<dbReference type="PATRIC" id="fig|1107882.3.peg.6205"/>
<name>H0I1S6_9HYPH</name>
<feature type="transmembrane region" description="Helical" evidence="2">
    <location>
        <begin position="190"/>
        <end position="209"/>
    </location>
</feature>
<dbReference type="RefSeq" id="WP_008839983.1">
    <property type="nucleotide sequence ID" value="NZ_AHAM01000289.1"/>
</dbReference>
<feature type="region of interest" description="Disordered" evidence="1">
    <location>
        <begin position="214"/>
        <end position="235"/>
    </location>
</feature>
<evidence type="ECO:0000256" key="2">
    <source>
        <dbReference type="SAM" id="Phobius"/>
    </source>
</evidence>
<keyword evidence="2" id="KW-0472">Membrane</keyword>
<keyword evidence="2" id="KW-0812">Transmembrane</keyword>
<keyword evidence="4" id="KW-1185">Reference proteome</keyword>
<proteinExistence type="predicted"/>
<evidence type="ECO:0000313" key="3">
    <source>
        <dbReference type="EMBL" id="EHK53066.1"/>
    </source>
</evidence>
<feature type="transmembrane region" description="Helical" evidence="2">
    <location>
        <begin position="101"/>
        <end position="126"/>
    </location>
</feature>
<feature type="transmembrane region" description="Helical" evidence="2">
    <location>
        <begin position="147"/>
        <end position="170"/>
    </location>
</feature>
<sequence length="235" mass="25440">MIVPARRRIPIIVEAIGAQRGLWFAVVVGFPLMFYAAQLAGLVLRFGDLPNYWTLYDWPSNVRRILVSTPSILDTVAIISEEWLLEIGYMNRDFGHGISEWALNIVPARMFVLMALAVMLATVLVLRVQCRRCGLALPASSPVAAGLGSALVGFTSITMYWVVCCASPTWVVGLSMMGLSVPLSLWIEPIGPWITAAGFALLAAAVYAASSPGKEATRCGRSSNPTPFDLRSHGT</sequence>